<dbReference type="EMBL" id="JBIAUT010000018">
    <property type="protein sequence ID" value="MFF4220946.1"/>
    <property type="molecule type" value="Genomic_DNA"/>
</dbReference>
<comment type="caution">
    <text evidence="2">The sequence shown here is derived from an EMBL/GenBank/DDBJ whole genome shotgun (WGS) entry which is preliminary data.</text>
</comment>
<dbReference type="Proteomes" id="UP001602123">
    <property type="component" value="Unassembled WGS sequence"/>
</dbReference>
<feature type="domain" description="DNA primase/polymerase bifunctional N-terminal" evidence="1">
    <location>
        <begin position="21"/>
        <end position="239"/>
    </location>
</feature>
<dbReference type="Pfam" id="PF09250">
    <property type="entry name" value="Prim-Pol"/>
    <property type="match status" value="1"/>
</dbReference>
<organism evidence="2 3">
    <name type="scientific">Streptomyces nondiastaticus</name>
    <dbReference type="NCBI Taxonomy" id="3154512"/>
    <lineage>
        <taxon>Bacteria</taxon>
        <taxon>Bacillati</taxon>
        <taxon>Actinomycetota</taxon>
        <taxon>Actinomycetes</taxon>
        <taxon>Kitasatosporales</taxon>
        <taxon>Streptomycetaceae</taxon>
        <taxon>Streptomyces</taxon>
    </lineage>
</organism>
<evidence type="ECO:0000313" key="2">
    <source>
        <dbReference type="EMBL" id="MFF4220946.1"/>
    </source>
</evidence>
<sequence length="356" mass="37820">MIRTPHPPHSRLTVPDPSRVALWAASQGWHVHPLTPGTKVPVRGCDRCSSGTKERPNPRYDEHDGHGCECIAAGRPCHGVLAATTDADRIAEWWNRMPAAGVGIAAGPSGLVILDIDCHGGQPPEDPSALLPGVHLPDDLAPGSIRDGRDVLALLCEARRARYPEGTPTLTVRTPSGGVHLWFRAPAGTTWRPLAGALGWQLDVRAGSSYAVAPGTATRTGLYWLQGDCRTVAELPVWLARDLERTGHRVRPERPRVVLPWRTRRSMGNGYVAAAVRDELRAVAEAPSGTRNDTLNRAAFSLGTLLTPAGLDRDQVAGALLDAARHAGLSDGEAQAAIRSGLSAGARQPRTLGAAA</sequence>
<accession>A0ABW6U8R1</accession>
<gene>
    <name evidence="2" type="ORF">ACFYZM_32380</name>
</gene>
<dbReference type="InterPro" id="IPR015330">
    <property type="entry name" value="DNA_primase/pol_bifunc_N"/>
</dbReference>
<dbReference type="SUPFAM" id="SSF56747">
    <property type="entry name" value="Prim-pol domain"/>
    <property type="match status" value="1"/>
</dbReference>
<dbReference type="SMART" id="SM00943">
    <property type="entry name" value="Prim-Pol"/>
    <property type="match status" value="1"/>
</dbReference>
<keyword evidence="3" id="KW-1185">Reference proteome</keyword>
<evidence type="ECO:0000313" key="3">
    <source>
        <dbReference type="Proteomes" id="UP001602123"/>
    </source>
</evidence>
<proteinExistence type="predicted"/>
<protein>
    <submittedName>
        <fullName evidence="2">Bifunctional DNA primase/polymerase</fullName>
    </submittedName>
</protein>
<evidence type="ECO:0000259" key="1">
    <source>
        <dbReference type="SMART" id="SM00943"/>
    </source>
</evidence>
<name>A0ABW6U8R1_9ACTN</name>
<reference evidence="2 3" key="1">
    <citation type="submission" date="2024-10" db="EMBL/GenBank/DDBJ databases">
        <title>The Natural Products Discovery Center: Release of the First 8490 Sequenced Strains for Exploring Actinobacteria Biosynthetic Diversity.</title>
        <authorList>
            <person name="Kalkreuter E."/>
            <person name="Kautsar S.A."/>
            <person name="Yang D."/>
            <person name="Bader C.D."/>
            <person name="Teijaro C.N."/>
            <person name="Fluegel L."/>
            <person name="Davis C.M."/>
            <person name="Simpson J.R."/>
            <person name="Lauterbach L."/>
            <person name="Steele A.D."/>
            <person name="Gui C."/>
            <person name="Meng S."/>
            <person name="Li G."/>
            <person name="Viehrig K."/>
            <person name="Ye F."/>
            <person name="Su P."/>
            <person name="Kiefer A.F."/>
            <person name="Nichols A."/>
            <person name="Cepeda A.J."/>
            <person name="Yan W."/>
            <person name="Fan B."/>
            <person name="Jiang Y."/>
            <person name="Adhikari A."/>
            <person name="Zheng C.-J."/>
            <person name="Schuster L."/>
            <person name="Cowan T.M."/>
            <person name="Smanski M.J."/>
            <person name="Chevrette M.G."/>
            <person name="De Carvalho L.P.S."/>
            <person name="Shen B."/>
        </authorList>
    </citation>
    <scope>NUCLEOTIDE SEQUENCE [LARGE SCALE GENOMIC DNA]</scope>
    <source>
        <strain evidence="2 3">NPDC001650</strain>
    </source>
</reference>
<dbReference type="CDD" id="cd04859">
    <property type="entry name" value="Prim_Pol"/>
    <property type="match status" value="1"/>
</dbReference>
<dbReference type="RefSeq" id="WP_388634034.1">
    <property type="nucleotide sequence ID" value="NZ_JBIAUT010000018.1"/>
</dbReference>